<keyword evidence="1" id="KW-0812">Transmembrane</keyword>
<gene>
    <name evidence="2" type="ORF">G8770_19225</name>
</gene>
<sequence length="124" mass="14242">MEFDLASLATGVGFTAMAGWLASFLALRKDEKSVQITQITEERTKWRAEIRELTQSIVAIFSAENEPSNEQREKFQAALATSLNPKCTWDNQLLDEYRNLIHRGDTTRFILAVSLLLKHDWERV</sequence>
<evidence type="ECO:0000313" key="3">
    <source>
        <dbReference type="Proteomes" id="UP000787472"/>
    </source>
</evidence>
<comment type="caution">
    <text evidence="2">The sequence shown here is derived from an EMBL/GenBank/DDBJ whole genome shotgun (WGS) entry which is preliminary data.</text>
</comment>
<keyword evidence="3" id="KW-1185">Reference proteome</keyword>
<dbReference type="EMBL" id="JAAONZ010000019">
    <property type="protein sequence ID" value="NHO67684.1"/>
    <property type="molecule type" value="Genomic_DNA"/>
</dbReference>
<keyword evidence="1" id="KW-1133">Transmembrane helix</keyword>
<dbReference type="RefSeq" id="WP_167190878.1">
    <property type="nucleotide sequence ID" value="NZ_JAAONZ010000019.1"/>
</dbReference>
<evidence type="ECO:0000313" key="2">
    <source>
        <dbReference type="EMBL" id="NHO67684.1"/>
    </source>
</evidence>
<evidence type="ECO:0000256" key="1">
    <source>
        <dbReference type="SAM" id="Phobius"/>
    </source>
</evidence>
<dbReference type="Proteomes" id="UP000787472">
    <property type="component" value="Unassembled WGS sequence"/>
</dbReference>
<organism evidence="2 3">
    <name type="scientific">Pseudomaricurvus hydrocarbonicus</name>
    <dbReference type="NCBI Taxonomy" id="1470433"/>
    <lineage>
        <taxon>Bacteria</taxon>
        <taxon>Pseudomonadati</taxon>
        <taxon>Pseudomonadota</taxon>
        <taxon>Gammaproteobacteria</taxon>
        <taxon>Cellvibrionales</taxon>
        <taxon>Cellvibrionaceae</taxon>
        <taxon>Pseudomaricurvus</taxon>
    </lineage>
</organism>
<feature type="transmembrane region" description="Helical" evidence="1">
    <location>
        <begin position="6"/>
        <end position="27"/>
    </location>
</feature>
<protein>
    <submittedName>
        <fullName evidence="2">Uncharacterized protein</fullName>
    </submittedName>
</protein>
<keyword evidence="1" id="KW-0472">Membrane</keyword>
<dbReference type="AlphaFoldDB" id="A0A9E5T489"/>
<accession>A0A9E5T489</accession>
<name>A0A9E5T489_9GAMM</name>
<proteinExistence type="predicted"/>
<reference evidence="2" key="1">
    <citation type="submission" date="2020-03" db="EMBL/GenBank/DDBJ databases">
        <authorList>
            <person name="Guo F."/>
        </authorList>
    </citation>
    <scope>NUCLEOTIDE SEQUENCE</scope>
    <source>
        <strain evidence="2">JCM 30134</strain>
    </source>
</reference>